<keyword evidence="1" id="KW-0472">Membrane</keyword>
<keyword evidence="3" id="KW-1185">Reference proteome</keyword>
<evidence type="ECO:0000256" key="1">
    <source>
        <dbReference type="SAM" id="Phobius"/>
    </source>
</evidence>
<name>A0ABQ6EMY8_9VIBR</name>
<proteinExistence type="predicted"/>
<sequence length="122" mass="14429">MWKPSSKDLHEQFELNMKREIAEAERNQKSAQLPKRLYYVCRFVEIVSVVFIIYQYLFGDGIGLGFMSALVVWLLLSPSTFFYKVWLEYLNNANLNYANAETMKIKNEMLYELDEIKKKIGI</sequence>
<feature type="transmembrane region" description="Helical" evidence="1">
    <location>
        <begin position="37"/>
        <end position="56"/>
    </location>
</feature>
<reference evidence="3" key="1">
    <citation type="journal article" date="2019" name="Int. J. Syst. Evol. Microbiol.">
        <title>The Global Catalogue of Microorganisms (GCM) 10K type strain sequencing project: providing services to taxonomists for standard genome sequencing and annotation.</title>
        <authorList>
            <consortium name="The Broad Institute Genomics Platform"/>
            <consortium name="The Broad Institute Genome Sequencing Center for Infectious Disease"/>
            <person name="Wu L."/>
            <person name="Ma J."/>
        </authorList>
    </citation>
    <scope>NUCLEOTIDE SEQUENCE [LARGE SCALE GENOMIC DNA]</scope>
    <source>
        <strain evidence="3">NBRC 111146</strain>
    </source>
</reference>
<dbReference type="Proteomes" id="UP001157156">
    <property type="component" value="Unassembled WGS sequence"/>
</dbReference>
<evidence type="ECO:0000313" key="3">
    <source>
        <dbReference type="Proteomes" id="UP001157156"/>
    </source>
</evidence>
<protein>
    <recommendedName>
        <fullName evidence="4">2TM domain-containing protein</fullName>
    </recommendedName>
</protein>
<keyword evidence="1" id="KW-0812">Transmembrane</keyword>
<gene>
    <name evidence="2" type="ORF">GCM10007931_09390</name>
</gene>
<evidence type="ECO:0000313" key="2">
    <source>
        <dbReference type="EMBL" id="GLT13965.1"/>
    </source>
</evidence>
<dbReference type="EMBL" id="BSPV01000003">
    <property type="protein sequence ID" value="GLT13965.1"/>
    <property type="molecule type" value="Genomic_DNA"/>
</dbReference>
<feature type="transmembrane region" description="Helical" evidence="1">
    <location>
        <begin position="62"/>
        <end position="83"/>
    </location>
</feature>
<organism evidence="2 3">
    <name type="scientific">Vibrio algivorus</name>
    <dbReference type="NCBI Taxonomy" id="1667024"/>
    <lineage>
        <taxon>Bacteria</taxon>
        <taxon>Pseudomonadati</taxon>
        <taxon>Pseudomonadota</taxon>
        <taxon>Gammaproteobacteria</taxon>
        <taxon>Vibrionales</taxon>
        <taxon>Vibrionaceae</taxon>
        <taxon>Vibrio</taxon>
    </lineage>
</organism>
<keyword evidence="1" id="KW-1133">Transmembrane helix</keyword>
<accession>A0ABQ6EMY8</accession>
<evidence type="ECO:0008006" key="4">
    <source>
        <dbReference type="Google" id="ProtNLM"/>
    </source>
</evidence>
<comment type="caution">
    <text evidence="2">The sequence shown here is derived from an EMBL/GenBank/DDBJ whole genome shotgun (WGS) entry which is preliminary data.</text>
</comment>